<dbReference type="PANTHER" id="PTHR30537:SF79">
    <property type="entry name" value="TRANSCRIPTIONAL REGULATOR-RELATED"/>
    <property type="match status" value="1"/>
</dbReference>
<dbReference type="Proteomes" id="UP000252706">
    <property type="component" value="Unassembled WGS sequence"/>
</dbReference>
<evidence type="ECO:0000259" key="5">
    <source>
        <dbReference type="PROSITE" id="PS50931"/>
    </source>
</evidence>
<dbReference type="OrthoDB" id="7328368at2"/>
<reference evidence="6 7" key="1">
    <citation type="submission" date="2018-07" db="EMBL/GenBank/DDBJ databases">
        <title>Modular assembly of carbohydrate-degrading microbial communities in the ocean.</title>
        <authorList>
            <person name="Enke T.N."/>
            <person name="Datta M.S."/>
            <person name="Schwartzman J.A."/>
            <person name="Cermak N."/>
            <person name="Schmitz D.A."/>
            <person name="Barrere J."/>
            <person name="Cordero O.X."/>
        </authorList>
    </citation>
    <scope>NUCLEOTIDE SEQUENCE [LARGE SCALE GENOMIC DNA]</scope>
    <source>
        <strain evidence="6 7">C3M10</strain>
    </source>
</reference>
<evidence type="ECO:0000256" key="2">
    <source>
        <dbReference type="ARBA" id="ARBA00023015"/>
    </source>
</evidence>
<dbReference type="InterPro" id="IPR058163">
    <property type="entry name" value="LysR-type_TF_proteobact-type"/>
</dbReference>
<evidence type="ECO:0000256" key="4">
    <source>
        <dbReference type="ARBA" id="ARBA00023163"/>
    </source>
</evidence>
<dbReference type="SUPFAM" id="SSF46785">
    <property type="entry name" value="Winged helix' DNA-binding domain"/>
    <property type="match status" value="1"/>
</dbReference>
<dbReference type="PROSITE" id="PS50931">
    <property type="entry name" value="HTH_LYSR"/>
    <property type="match status" value="1"/>
</dbReference>
<sequence>MKPPKLPSLRALQVFASFGRTLSVTQTAQELGVTSGAVSQQLKVLEEQTGRALFNRQGRGIFLLPGAEAYHKQICEGFETLAQAQHILDRLEDTADISISALPSLLSRWLNPVLSTYQDHHQDLSLRLDSTHKEPERHLLSTTFRLTYGANADTFPYRRHLFQDAVFPVCAPAFLSQFPSVSDPAQMAQLPLLHTDWGPAHRDLPSWGDWFSHCAVDPGTLPKGATYSLSSLTLEAAIAGKGIALAQTSFVARDLQSGRLIRLSEAQIQMPQPYFICWGEGAMQSTNARDLLDWITSAAREFD</sequence>
<accession>A0A366X9R9</accession>
<dbReference type="EMBL" id="QOCE01000011">
    <property type="protein sequence ID" value="RBW60680.1"/>
    <property type="molecule type" value="Genomic_DNA"/>
</dbReference>
<keyword evidence="2" id="KW-0805">Transcription regulation</keyword>
<dbReference type="PANTHER" id="PTHR30537">
    <property type="entry name" value="HTH-TYPE TRANSCRIPTIONAL REGULATOR"/>
    <property type="match status" value="1"/>
</dbReference>
<dbReference type="GO" id="GO:0003700">
    <property type="term" value="F:DNA-binding transcription factor activity"/>
    <property type="evidence" value="ECO:0007669"/>
    <property type="project" value="InterPro"/>
</dbReference>
<name>A0A366X9R9_9RHOB</name>
<dbReference type="InterPro" id="IPR036390">
    <property type="entry name" value="WH_DNA-bd_sf"/>
</dbReference>
<dbReference type="GO" id="GO:0006351">
    <property type="term" value="P:DNA-templated transcription"/>
    <property type="evidence" value="ECO:0007669"/>
    <property type="project" value="TreeGrafter"/>
</dbReference>
<dbReference type="GO" id="GO:0043565">
    <property type="term" value="F:sequence-specific DNA binding"/>
    <property type="evidence" value="ECO:0007669"/>
    <property type="project" value="TreeGrafter"/>
</dbReference>
<evidence type="ECO:0000256" key="3">
    <source>
        <dbReference type="ARBA" id="ARBA00023125"/>
    </source>
</evidence>
<comment type="caution">
    <text evidence="6">The sequence shown here is derived from an EMBL/GenBank/DDBJ whole genome shotgun (WGS) entry which is preliminary data.</text>
</comment>
<dbReference type="InterPro" id="IPR005119">
    <property type="entry name" value="LysR_subst-bd"/>
</dbReference>
<comment type="similarity">
    <text evidence="1">Belongs to the LysR transcriptional regulatory family.</text>
</comment>
<dbReference type="RefSeq" id="WP_113822231.1">
    <property type="nucleotide sequence ID" value="NZ_QOCE01000011.1"/>
</dbReference>
<proteinExistence type="inferred from homology"/>
<dbReference type="AlphaFoldDB" id="A0A366X9R9"/>
<evidence type="ECO:0000313" key="7">
    <source>
        <dbReference type="Proteomes" id="UP000252706"/>
    </source>
</evidence>
<dbReference type="Gene3D" id="3.40.190.10">
    <property type="entry name" value="Periplasmic binding protein-like II"/>
    <property type="match status" value="2"/>
</dbReference>
<feature type="domain" description="HTH lysR-type" evidence="5">
    <location>
        <begin position="7"/>
        <end position="64"/>
    </location>
</feature>
<protein>
    <submittedName>
        <fullName evidence="6">LysR family transcriptional regulator</fullName>
    </submittedName>
</protein>
<evidence type="ECO:0000313" key="6">
    <source>
        <dbReference type="EMBL" id="RBW60680.1"/>
    </source>
</evidence>
<gene>
    <name evidence="6" type="ORF">DS909_04480</name>
</gene>
<dbReference type="SUPFAM" id="SSF53850">
    <property type="entry name" value="Periplasmic binding protein-like II"/>
    <property type="match status" value="1"/>
</dbReference>
<dbReference type="Pfam" id="PF00126">
    <property type="entry name" value="HTH_1"/>
    <property type="match status" value="1"/>
</dbReference>
<keyword evidence="4" id="KW-0804">Transcription</keyword>
<dbReference type="InterPro" id="IPR036388">
    <property type="entry name" value="WH-like_DNA-bd_sf"/>
</dbReference>
<dbReference type="Gene3D" id="1.10.10.10">
    <property type="entry name" value="Winged helix-like DNA-binding domain superfamily/Winged helix DNA-binding domain"/>
    <property type="match status" value="1"/>
</dbReference>
<dbReference type="InterPro" id="IPR000847">
    <property type="entry name" value="LysR_HTH_N"/>
</dbReference>
<dbReference type="Pfam" id="PF03466">
    <property type="entry name" value="LysR_substrate"/>
    <property type="match status" value="1"/>
</dbReference>
<evidence type="ECO:0000256" key="1">
    <source>
        <dbReference type="ARBA" id="ARBA00009437"/>
    </source>
</evidence>
<organism evidence="6 7">
    <name type="scientific">Phaeobacter gallaeciensis</name>
    <dbReference type="NCBI Taxonomy" id="60890"/>
    <lineage>
        <taxon>Bacteria</taxon>
        <taxon>Pseudomonadati</taxon>
        <taxon>Pseudomonadota</taxon>
        <taxon>Alphaproteobacteria</taxon>
        <taxon>Rhodobacterales</taxon>
        <taxon>Roseobacteraceae</taxon>
        <taxon>Phaeobacter</taxon>
    </lineage>
</organism>
<keyword evidence="3" id="KW-0238">DNA-binding</keyword>